<dbReference type="AlphaFoldDB" id="A0A1B6IDC7"/>
<name>A0A1B6IDC7_9HEMI</name>
<proteinExistence type="predicted"/>
<evidence type="ECO:0000313" key="1">
    <source>
        <dbReference type="EMBL" id="JAS84919.1"/>
    </source>
</evidence>
<feature type="non-terminal residue" evidence="1">
    <location>
        <position position="114"/>
    </location>
</feature>
<accession>A0A1B6IDC7</accession>
<sequence length="114" mass="12739">MVGLRINIQINTVYKVCMINDPTFATFTYYTHCCSGFYSNSLSVRLTAGVANQNFTAINVFCSSSSRDVFLISPEVWGGAKDHNDGWGKFLIGISPPQITFQIVQLLHCQITFF</sequence>
<reference evidence="1" key="1">
    <citation type="submission" date="2015-11" db="EMBL/GenBank/DDBJ databases">
        <title>De novo transcriptome assembly of four potential Pierce s Disease insect vectors from Arizona vineyards.</title>
        <authorList>
            <person name="Tassone E.E."/>
        </authorList>
    </citation>
    <scope>NUCLEOTIDE SEQUENCE</scope>
</reference>
<protein>
    <submittedName>
        <fullName evidence="1">Uncharacterized protein</fullName>
    </submittedName>
</protein>
<organism evidence="1">
    <name type="scientific">Homalodisca liturata</name>
    <dbReference type="NCBI Taxonomy" id="320908"/>
    <lineage>
        <taxon>Eukaryota</taxon>
        <taxon>Metazoa</taxon>
        <taxon>Ecdysozoa</taxon>
        <taxon>Arthropoda</taxon>
        <taxon>Hexapoda</taxon>
        <taxon>Insecta</taxon>
        <taxon>Pterygota</taxon>
        <taxon>Neoptera</taxon>
        <taxon>Paraneoptera</taxon>
        <taxon>Hemiptera</taxon>
        <taxon>Auchenorrhyncha</taxon>
        <taxon>Membracoidea</taxon>
        <taxon>Cicadellidae</taxon>
        <taxon>Cicadellinae</taxon>
        <taxon>Proconiini</taxon>
        <taxon>Homalodisca</taxon>
    </lineage>
</organism>
<dbReference type="EMBL" id="GECU01022787">
    <property type="protein sequence ID" value="JAS84919.1"/>
    <property type="molecule type" value="Transcribed_RNA"/>
</dbReference>
<gene>
    <name evidence="1" type="ORF">g.19262</name>
</gene>